<evidence type="ECO:0000313" key="6">
    <source>
        <dbReference type="Proteomes" id="UP000295055"/>
    </source>
</evidence>
<dbReference type="PROSITE" id="PS00662">
    <property type="entry name" value="T2SP_E"/>
    <property type="match status" value="1"/>
</dbReference>
<dbReference type="SMART" id="SM00382">
    <property type="entry name" value="AAA"/>
    <property type="match status" value="1"/>
</dbReference>
<dbReference type="GO" id="GO:0005524">
    <property type="term" value="F:ATP binding"/>
    <property type="evidence" value="ECO:0007669"/>
    <property type="project" value="UniProtKB-KW"/>
</dbReference>
<sequence length="464" mass="52812">MRTSRESHYIFKELKVLCDKNYIVIIDYNEKRLSIATIEKPNDNLLSTLRFIASVPVCYEIWAKEKIDHYFNRHALEINEDENVYPTNTIEPINVASPAVDFVDDLLKMAVRKRASDIHLEPTKHNLKIRLRVDGKLYVIPSPPHEINNEVIARIKILSKMNIAEKRIPQDGQMNWSFERKNFSIRLSSMPTLHGEKLVLRLLNTQLKYSLEQIGMCPTLLPLLKNTLQKPQGLILVTGPTGSGKTVTLYSALEYLNQTSRNISTIEDPIEIPLGGINQTQVHEKYSLTFAFILRALLRQDPDVIMIGEIRDEETAQIAARAAQTGHLVLSTLHTNCTVSAITRMEQLGVDRNQLQSCLKMVIAQRLVRKLCTYCKQETARITPINSIQNISEYHSTGCEHCFSGFMGRTAIYEHLDQTQLDFLLKDNGKLTDNFKSLFQASLERVEAGETTLQEVYSVIGQGE</sequence>
<gene>
    <name evidence="5" type="ORF">EC835_102537</name>
</gene>
<dbReference type="EMBL" id="SMAS01000002">
    <property type="protein sequence ID" value="TCT37070.1"/>
    <property type="molecule type" value="Genomic_DNA"/>
</dbReference>
<dbReference type="PANTHER" id="PTHR30258:SF1">
    <property type="entry name" value="PROTEIN TRANSPORT PROTEIN HOFB HOMOLOG"/>
    <property type="match status" value="1"/>
</dbReference>
<evidence type="ECO:0000259" key="4">
    <source>
        <dbReference type="PROSITE" id="PS00662"/>
    </source>
</evidence>
<proteinExistence type="inferred from homology"/>
<dbReference type="GO" id="GO:0016887">
    <property type="term" value="F:ATP hydrolysis activity"/>
    <property type="evidence" value="ECO:0007669"/>
    <property type="project" value="TreeGrafter"/>
</dbReference>
<reference evidence="5 6" key="1">
    <citation type="submission" date="2019-03" db="EMBL/GenBank/DDBJ databases">
        <title>Genomic analyses of the natural microbiome of Caenorhabditis elegans.</title>
        <authorList>
            <person name="Samuel B."/>
        </authorList>
    </citation>
    <scope>NUCLEOTIDE SEQUENCE [LARGE SCALE GENOMIC DNA]</scope>
    <source>
        <strain evidence="5 6">JUb102</strain>
    </source>
</reference>
<evidence type="ECO:0000313" key="5">
    <source>
        <dbReference type="EMBL" id="TCT37070.1"/>
    </source>
</evidence>
<dbReference type="RefSeq" id="WP_132495792.1">
    <property type="nucleotide sequence ID" value="NZ_SMAS01000002.1"/>
</dbReference>
<dbReference type="CDD" id="cd01129">
    <property type="entry name" value="PulE-GspE-like"/>
    <property type="match status" value="1"/>
</dbReference>
<comment type="caution">
    <text evidence="5">The sequence shown here is derived from an EMBL/GenBank/DDBJ whole genome shotgun (WGS) entry which is preliminary data.</text>
</comment>
<feature type="domain" description="Bacterial type II secretion system protein E" evidence="4">
    <location>
        <begin position="298"/>
        <end position="312"/>
    </location>
</feature>
<keyword evidence="2" id="KW-0547">Nucleotide-binding</keyword>
<name>A0A4R3NNQ7_9GAMM</name>
<dbReference type="Pfam" id="PF00437">
    <property type="entry name" value="T2SSE"/>
    <property type="match status" value="1"/>
</dbReference>
<dbReference type="Gene3D" id="3.30.450.90">
    <property type="match status" value="1"/>
</dbReference>
<evidence type="ECO:0000256" key="2">
    <source>
        <dbReference type="ARBA" id="ARBA00022741"/>
    </source>
</evidence>
<dbReference type="SUPFAM" id="SSF52540">
    <property type="entry name" value="P-loop containing nucleoside triphosphate hydrolases"/>
    <property type="match status" value="1"/>
</dbReference>
<keyword evidence="3" id="KW-0067">ATP-binding</keyword>
<dbReference type="GO" id="GO:0005886">
    <property type="term" value="C:plasma membrane"/>
    <property type="evidence" value="ECO:0007669"/>
    <property type="project" value="TreeGrafter"/>
</dbReference>
<dbReference type="Gene3D" id="3.40.50.300">
    <property type="entry name" value="P-loop containing nucleotide triphosphate hydrolases"/>
    <property type="match status" value="1"/>
</dbReference>
<dbReference type="InterPro" id="IPR027417">
    <property type="entry name" value="P-loop_NTPase"/>
</dbReference>
<dbReference type="InterPro" id="IPR001482">
    <property type="entry name" value="T2SS/T4SS_dom"/>
</dbReference>
<comment type="similarity">
    <text evidence="1">Belongs to the GSP E family.</text>
</comment>
<dbReference type="Proteomes" id="UP000295055">
    <property type="component" value="Unassembled WGS sequence"/>
</dbReference>
<accession>A0A4R3NNQ7</accession>
<organism evidence="5 6">
    <name type="scientific">Providencia alcalifaciens</name>
    <dbReference type="NCBI Taxonomy" id="126385"/>
    <lineage>
        <taxon>Bacteria</taxon>
        <taxon>Pseudomonadati</taxon>
        <taxon>Pseudomonadota</taxon>
        <taxon>Gammaproteobacteria</taxon>
        <taxon>Enterobacterales</taxon>
        <taxon>Morganellaceae</taxon>
        <taxon>Providencia</taxon>
    </lineage>
</organism>
<evidence type="ECO:0000256" key="1">
    <source>
        <dbReference type="ARBA" id="ARBA00006611"/>
    </source>
</evidence>
<evidence type="ECO:0000256" key="3">
    <source>
        <dbReference type="ARBA" id="ARBA00022840"/>
    </source>
</evidence>
<dbReference type="AlphaFoldDB" id="A0A4R3NNQ7"/>
<dbReference type="OrthoDB" id="9804785at2"/>
<dbReference type="InterPro" id="IPR003593">
    <property type="entry name" value="AAA+_ATPase"/>
</dbReference>
<dbReference type="PANTHER" id="PTHR30258">
    <property type="entry name" value="TYPE II SECRETION SYSTEM PROTEIN GSPE-RELATED"/>
    <property type="match status" value="1"/>
</dbReference>
<protein>
    <submittedName>
        <fullName evidence="5">Protein transport protein HofB</fullName>
    </submittedName>
</protein>